<reference evidence="8" key="1">
    <citation type="submission" date="2022-03" db="EMBL/GenBank/DDBJ databases">
        <title>A functionally conserved STORR gene fusion in Papaver species that diverged 16.8 million years ago.</title>
        <authorList>
            <person name="Catania T."/>
        </authorList>
    </citation>
    <scope>NUCLEOTIDE SEQUENCE</scope>
    <source>
        <strain evidence="8">S-191538</strain>
    </source>
</reference>
<evidence type="ECO:0000256" key="6">
    <source>
        <dbReference type="SAM" id="MobiDB-lite"/>
    </source>
</evidence>
<comment type="similarity">
    <text evidence="3 5">Belongs to the pectinacetylesterase family.</text>
</comment>
<dbReference type="PANTHER" id="PTHR21562">
    <property type="entry name" value="NOTUM-RELATED"/>
    <property type="match status" value="1"/>
</dbReference>
<accession>A0AA42AZ13</accession>
<comment type="caution">
    <text evidence="8">The sequence shown here is derived from an EMBL/GenBank/DDBJ whole genome shotgun (WGS) entry which is preliminary data.</text>
</comment>
<dbReference type="InterPro" id="IPR004963">
    <property type="entry name" value="PAE/NOTUM"/>
</dbReference>
<keyword evidence="7" id="KW-0472">Membrane</keyword>
<name>A0AA42AZ13_PAPNU</name>
<evidence type="ECO:0000256" key="1">
    <source>
        <dbReference type="ARBA" id="ARBA00003534"/>
    </source>
</evidence>
<comment type="function">
    <text evidence="1 5">Hydrolyzes acetyl esters in homogalacturonan regions of pectin. In type I primary cell wall, galacturonic acid residues of pectin can be acetylated at the O-2 and O-3 positions. Decreasing the degree of acetylation of pectin gels in vitro alters their physical properties.</text>
</comment>
<keyword evidence="9" id="KW-1185">Reference proteome</keyword>
<comment type="subcellular location">
    <subcellularLocation>
        <location evidence="2 5">Secreted</location>
        <location evidence="2 5">Cell wall</location>
    </subcellularLocation>
</comment>
<keyword evidence="7" id="KW-0812">Transmembrane</keyword>
<dbReference type="AlphaFoldDB" id="A0AA42AZ13"/>
<evidence type="ECO:0000256" key="2">
    <source>
        <dbReference type="ARBA" id="ARBA00004191"/>
    </source>
</evidence>
<dbReference type="GO" id="GO:0016787">
    <property type="term" value="F:hydrolase activity"/>
    <property type="evidence" value="ECO:0007669"/>
    <property type="project" value="UniProtKB-KW"/>
</dbReference>
<proteinExistence type="inferred from homology"/>
<dbReference type="Pfam" id="PF03283">
    <property type="entry name" value="PAE"/>
    <property type="match status" value="1"/>
</dbReference>
<keyword evidence="5" id="KW-0378">Hydrolase</keyword>
<feature type="compositionally biased region" description="Low complexity" evidence="6">
    <location>
        <begin position="72"/>
        <end position="84"/>
    </location>
</feature>
<gene>
    <name evidence="8" type="ORF">MKW94_018236</name>
</gene>
<feature type="region of interest" description="Disordered" evidence="6">
    <location>
        <begin position="49"/>
        <end position="84"/>
    </location>
</feature>
<dbReference type="EMBL" id="JAJJMA010266024">
    <property type="protein sequence ID" value="MCL7045104.1"/>
    <property type="molecule type" value="Genomic_DNA"/>
</dbReference>
<keyword evidence="5" id="KW-0961">Cell wall biogenesis/degradation</keyword>
<evidence type="ECO:0000256" key="4">
    <source>
        <dbReference type="ARBA" id="ARBA00022512"/>
    </source>
</evidence>
<keyword evidence="5" id="KW-0964">Secreted</keyword>
<evidence type="ECO:0000313" key="8">
    <source>
        <dbReference type="EMBL" id="MCL7045104.1"/>
    </source>
</evidence>
<organism evidence="8 9">
    <name type="scientific">Papaver nudicaule</name>
    <name type="common">Iceland poppy</name>
    <dbReference type="NCBI Taxonomy" id="74823"/>
    <lineage>
        <taxon>Eukaryota</taxon>
        <taxon>Viridiplantae</taxon>
        <taxon>Streptophyta</taxon>
        <taxon>Embryophyta</taxon>
        <taxon>Tracheophyta</taxon>
        <taxon>Spermatophyta</taxon>
        <taxon>Magnoliopsida</taxon>
        <taxon>Ranunculales</taxon>
        <taxon>Papaveraceae</taxon>
        <taxon>Papaveroideae</taxon>
        <taxon>Papaver</taxon>
    </lineage>
</organism>
<dbReference type="Proteomes" id="UP001177140">
    <property type="component" value="Unassembled WGS sequence"/>
</dbReference>
<dbReference type="EC" id="3.1.1.-" evidence="5"/>
<evidence type="ECO:0000256" key="7">
    <source>
        <dbReference type="SAM" id="Phobius"/>
    </source>
</evidence>
<dbReference type="PANTHER" id="PTHR21562:SF83">
    <property type="entry name" value="PECTIN ACETYLESTERASE 4"/>
    <property type="match status" value="1"/>
</dbReference>
<evidence type="ECO:0000256" key="5">
    <source>
        <dbReference type="RuleBase" id="RU363114"/>
    </source>
</evidence>
<feature type="transmembrane region" description="Helical" evidence="7">
    <location>
        <begin position="27"/>
        <end position="44"/>
    </location>
</feature>
<evidence type="ECO:0000256" key="3">
    <source>
        <dbReference type="ARBA" id="ARBA00005784"/>
    </source>
</evidence>
<sequence>MEKYEKVEIQDLESSGYTKKDYIRNGVRLLFVVVVVCIGIYVISGGKKDQHKDQQNAAPSSTKEPPSPSSPSTPSTPSTSTPSSVPQMVDLILLKNATALGAVCLDGSAPGYHFSKGFDSGAENWLVHLEGGGWCNTVESCSKRKLTALGSSKFMEKAPFSGILSNKKSENPDFYNWNKVKVRYCDGASFTGNPNSEQEKSTNLFFRGQLIWESINEELLSLGMDKAKQALLSGCSAGGLAALIHCDYFAENFDEEINVKCLSDAGFFVDVKDASGGFTMRNFFRDLEKFQGVADSMQEDCLNVAPKPFQCLFPRNFVKYILTPVFLVNPSYDPWQIKHAVLPPSPDHGWDNCTKSIAQCNPNAMLKTMRHLQTHKDIGMFIDSCFSHCRTDSDKWHLSSPKINSKTIAESVGDWFFNRKEVKSIDNCPYPCNPTCGKIEDSPDALGNY</sequence>
<keyword evidence="4 5" id="KW-0134">Cell wall</keyword>
<keyword evidence="7" id="KW-1133">Transmembrane helix</keyword>
<protein>
    <recommendedName>
        <fullName evidence="5">Pectin acetylesterase</fullName>
        <ecNumber evidence="5">3.1.1.-</ecNumber>
    </recommendedName>
</protein>
<evidence type="ECO:0000313" key="9">
    <source>
        <dbReference type="Proteomes" id="UP001177140"/>
    </source>
</evidence>
<dbReference type="GO" id="GO:0071555">
    <property type="term" value="P:cell wall organization"/>
    <property type="evidence" value="ECO:0007669"/>
    <property type="project" value="UniProtKB-KW"/>
</dbReference>